<dbReference type="AlphaFoldDB" id="A0A0B2UQU5"/>
<feature type="domain" description="BPTI/Kunitz inhibitor" evidence="5">
    <location>
        <begin position="64"/>
        <end position="116"/>
    </location>
</feature>
<evidence type="ECO:0000256" key="3">
    <source>
        <dbReference type="ARBA" id="ARBA00023157"/>
    </source>
</evidence>
<dbReference type="GO" id="GO:0005615">
    <property type="term" value="C:extracellular space"/>
    <property type="evidence" value="ECO:0007669"/>
    <property type="project" value="TreeGrafter"/>
</dbReference>
<sequence>ASCSLPQDQGSVCHPGYKLVWFYDTAEGRCSQFWYGGCEGNDNRFATKEQCETICVEPPARGRCYLPKMEGPIRCTQLSARYWYDYTTRQCGAFWWRGCLGNANNFESWEECQTFCSGIGPIYAPTTTQALPPMPMQFEALTPAHRPQLQPQLQPDRHEPEPEQQYPPRQPYQPRQLFQNFLSFSPGYIVAGKVTSMGSLQGYGVKTWSRSLPLVTITKRQSCPLWK</sequence>
<proteinExistence type="predicted"/>
<name>A0A0B2UQU5_TOXCA</name>
<dbReference type="InterPro" id="IPR036880">
    <property type="entry name" value="Kunitz_BPTI_sf"/>
</dbReference>
<accession>A0A0B2UQU5</accession>
<evidence type="ECO:0000313" key="6">
    <source>
        <dbReference type="EMBL" id="KHN71624.1"/>
    </source>
</evidence>
<dbReference type="SMART" id="SM00131">
    <property type="entry name" value="KU"/>
    <property type="match status" value="2"/>
</dbReference>
<dbReference type="InterPro" id="IPR020901">
    <property type="entry name" value="Prtase_inh_Kunz-CS"/>
</dbReference>
<keyword evidence="3" id="KW-1015">Disulfide bond</keyword>
<dbReference type="SUPFAM" id="SSF57362">
    <property type="entry name" value="BPTI-like"/>
    <property type="match status" value="2"/>
</dbReference>
<gene>
    <name evidence="6" type="primary">mig-6</name>
    <name evidence="6" type="ORF">Tcan_02155</name>
</gene>
<dbReference type="PANTHER" id="PTHR10083:SF375">
    <property type="entry name" value="BPTI_KUNITZ INHIBITOR DOMAIN-CONTAINING PROTEIN"/>
    <property type="match status" value="1"/>
</dbReference>
<protein>
    <submittedName>
        <fullName evidence="6">Papilin</fullName>
    </submittedName>
</protein>
<evidence type="ECO:0000256" key="1">
    <source>
        <dbReference type="ARBA" id="ARBA00022690"/>
    </source>
</evidence>
<dbReference type="EMBL" id="JPKZ01021620">
    <property type="protein sequence ID" value="KHN71624.1"/>
    <property type="molecule type" value="Genomic_DNA"/>
</dbReference>
<dbReference type="GO" id="GO:0004867">
    <property type="term" value="F:serine-type endopeptidase inhibitor activity"/>
    <property type="evidence" value="ECO:0007669"/>
    <property type="project" value="UniProtKB-KW"/>
</dbReference>
<dbReference type="PROSITE" id="PS50279">
    <property type="entry name" value="BPTI_KUNITZ_2"/>
    <property type="match status" value="2"/>
</dbReference>
<dbReference type="PRINTS" id="PR00759">
    <property type="entry name" value="BASICPTASE"/>
</dbReference>
<dbReference type="InterPro" id="IPR050098">
    <property type="entry name" value="TFPI/VKTCI-like"/>
</dbReference>
<dbReference type="InterPro" id="IPR002223">
    <property type="entry name" value="Kunitz_BPTI"/>
</dbReference>
<feature type="non-terminal residue" evidence="6">
    <location>
        <position position="1"/>
    </location>
</feature>
<comment type="caution">
    <text evidence="6">The sequence shown here is derived from an EMBL/GenBank/DDBJ whole genome shotgun (WGS) entry which is preliminary data.</text>
</comment>
<evidence type="ECO:0000313" key="7">
    <source>
        <dbReference type="Proteomes" id="UP000031036"/>
    </source>
</evidence>
<keyword evidence="7" id="KW-1185">Reference proteome</keyword>
<dbReference type="CDD" id="cd00109">
    <property type="entry name" value="Kunitz-type"/>
    <property type="match status" value="1"/>
</dbReference>
<feature type="region of interest" description="Disordered" evidence="4">
    <location>
        <begin position="148"/>
        <end position="170"/>
    </location>
</feature>
<dbReference type="CDD" id="cd22635">
    <property type="entry name" value="Kunitz_papilin"/>
    <property type="match status" value="1"/>
</dbReference>
<keyword evidence="2" id="KW-0722">Serine protease inhibitor</keyword>
<feature type="domain" description="BPTI/Kunitz inhibitor" evidence="5">
    <location>
        <begin position="3"/>
        <end position="55"/>
    </location>
</feature>
<evidence type="ECO:0000256" key="2">
    <source>
        <dbReference type="ARBA" id="ARBA00022900"/>
    </source>
</evidence>
<dbReference type="PANTHER" id="PTHR10083">
    <property type="entry name" value="KUNITZ-TYPE PROTEASE INHIBITOR-RELATED"/>
    <property type="match status" value="1"/>
</dbReference>
<dbReference type="OrthoDB" id="196393at2759"/>
<organism evidence="6 7">
    <name type="scientific">Toxocara canis</name>
    <name type="common">Canine roundworm</name>
    <dbReference type="NCBI Taxonomy" id="6265"/>
    <lineage>
        <taxon>Eukaryota</taxon>
        <taxon>Metazoa</taxon>
        <taxon>Ecdysozoa</taxon>
        <taxon>Nematoda</taxon>
        <taxon>Chromadorea</taxon>
        <taxon>Rhabditida</taxon>
        <taxon>Spirurina</taxon>
        <taxon>Ascaridomorpha</taxon>
        <taxon>Ascaridoidea</taxon>
        <taxon>Toxocaridae</taxon>
        <taxon>Toxocara</taxon>
    </lineage>
</organism>
<dbReference type="PROSITE" id="PS00280">
    <property type="entry name" value="BPTI_KUNITZ_1"/>
    <property type="match status" value="2"/>
</dbReference>
<evidence type="ECO:0000259" key="5">
    <source>
        <dbReference type="PROSITE" id="PS50279"/>
    </source>
</evidence>
<dbReference type="Gene3D" id="4.10.410.10">
    <property type="entry name" value="Pancreatic trypsin inhibitor Kunitz domain"/>
    <property type="match status" value="2"/>
</dbReference>
<keyword evidence="1" id="KW-0646">Protease inhibitor</keyword>
<reference evidence="6 7" key="1">
    <citation type="submission" date="2014-11" db="EMBL/GenBank/DDBJ databases">
        <title>Genetic blueprint of the zoonotic pathogen Toxocara canis.</title>
        <authorList>
            <person name="Zhu X.-Q."/>
            <person name="Korhonen P.K."/>
            <person name="Cai H."/>
            <person name="Young N.D."/>
            <person name="Nejsum P."/>
            <person name="von Samson-Himmelstjerna G."/>
            <person name="Boag P.R."/>
            <person name="Tan P."/>
            <person name="Li Q."/>
            <person name="Min J."/>
            <person name="Yang Y."/>
            <person name="Wang X."/>
            <person name="Fang X."/>
            <person name="Hall R.S."/>
            <person name="Hofmann A."/>
            <person name="Sternberg P.W."/>
            <person name="Jex A.R."/>
            <person name="Gasser R.B."/>
        </authorList>
    </citation>
    <scope>NUCLEOTIDE SEQUENCE [LARGE SCALE GENOMIC DNA]</scope>
    <source>
        <strain evidence="6">PN_DK_2014</strain>
    </source>
</reference>
<evidence type="ECO:0000256" key="4">
    <source>
        <dbReference type="SAM" id="MobiDB-lite"/>
    </source>
</evidence>
<dbReference type="Proteomes" id="UP000031036">
    <property type="component" value="Unassembled WGS sequence"/>
</dbReference>
<dbReference type="FunFam" id="4.10.410.10:FF:000020">
    <property type="entry name" value="Collagen, type VI, alpha 3"/>
    <property type="match status" value="1"/>
</dbReference>
<dbReference type="STRING" id="6265.A0A0B2UQU5"/>
<dbReference type="Pfam" id="PF00014">
    <property type="entry name" value="Kunitz_BPTI"/>
    <property type="match status" value="2"/>
</dbReference>